<reference evidence="3 4" key="1">
    <citation type="submission" date="2024-02" db="EMBL/GenBank/DDBJ databases">
        <title>Chromosome-scale genome assembly of the rough periwinkle Littorina saxatilis.</title>
        <authorList>
            <person name="De Jode A."/>
            <person name="Faria R."/>
            <person name="Formenti G."/>
            <person name="Sims Y."/>
            <person name="Smith T.P."/>
            <person name="Tracey A."/>
            <person name="Wood J.M.D."/>
            <person name="Zagrodzka Z.B."/>
            <person name="Johannesson K."/>
            <person name="Butlin R.K."/>
            <person name="Leder E.H."/>
        </authorList>
    </citation>
    <scope>NUCLEOTIDE SEQUENCE [LARGE SCALE GENOMIC DNA]</scope>
    <source>
        <strain evidence="3">Snail1</strain>
        <tissue evidence="3">Muscle</tissue>
    </source>
</reference>
<name>A0AAN9GLW6_9CAEN</name>
<dbReference type="InterPro" id="IPR050525">
    <property type="entry name" value="ECM_Assembly_Org"/>
</dbReference>
<comment type="caution">
    <text evidence="3">The sequence shown here is derived from an EMBL/GenBank/DDBJ whole genome shotgun (WGS) entry which is preliminary data.</text>
</comment>
<feature type="domain" description="VWFA" evidence="2">
    <location>
        <begin position="47"/>
        <end position="223"/>
    </location>
</feature>
<sequence length="267" mass="29581">MMTSGRHLLAALVVVSLLSASRAQSDLESPEEGGFSVLPGCGTQKMDLMLVIDTSENEAAFKEFQDFASDIIRFANPDTGLVRVGVVAYSSEVNHRIRLSDYSRTADLVSAVESLKFQPGRRDTSGGLQSMRQLFRETLGDRPDAPNVALLLTSGNSVLRTEEVSKEGRLAHDADINVFVVGVGVQDEREINDIVSSPTDETKYLVDSTDDLEWMPDVVFNQMCISESIHHFKGIRFRPCETHFPILSVIPVAFPSFKTYLFRKAFT</sequence>
<gene>
    <name evidence="3" type="ORF">V1264_012698</name>
</gene>
<dbReference type="AlphaFoldDB" id="A0AAN9GLW6"/>
<dbReference type="InterPro" id="IPR002035">
    <property type="entry name" value="VWF_A"/>
</dbReference>
<dbReference type="Pfam" id="PF00092">
    <property type="entry name" value="VWA"/>
    <property type="match status" value="1"/>
</dbReference>
<organism evidence="3 4">
    <name type="scientific">Littorina saxatilis</name>
    <dbReference type="NCBI Taxonomy" id="31220"/>
    <lineage>
        <taxon>Eukaryota</taxon>
        <taxon>Metazoa</taxon>
        <taxon>Spiralia</taxon>
        <taxon>Lophotrochozoa</taxon>
        <taxon>Mollusca</taxon>
        <taxon>Gastropoda</taxon>
        <taxon>Caenogastropoda</taxon>
        <taxon>Littorinimorpha</taxon>
        <taxon>Littorinoidea</taxon>
        <taxon>Littorinidae</taxon>
        <taxon>Littorina</taxon>
    </lineage>
</organism>
<feature type="chain" id="PRO_5042877916" description="VWFA domain-containing protein" evidence="1">
    <location>
        <begin position="24"/>
        <end position="267"/>
    </location>
</feature>
<dbReference type="CDD" id="cd01450">
    <property type="entry name" value="vWFA_subfamily_ECM"/>
    <property type="match status" value="1"/>
</dbReference>
<dbReference type="Proteomes" id="UP001374579">
    <property type="component" value="Unassembled WGS sequence"/>
</dbReference>
<evidence type="ECO:0000256" key="1">
    <source>
        <dbReference type="SAM" id="SignalP"/>
    </source>
</evidence>
<accession>A0AAN9GLW6</accession>
<dbReference type="Gene3D" id="3.40.50.410">
    <property type="entry name" value="von Willebrand factor, type A domain"/>
    <property type="match status" value="1"/>
</dbReference>
<keyword evidence="4" id="KW-1185">Reference proteome</keyword>
<evidence type="ECO:0000313" key="3">
    <source>
        <dbReference type="EMBL" id="KAK7113402.1"/>
    </source>
</evidence>
<dbReference type="PANTHER" id="PTHR24020">
    <property type="entry name" value="COLLAGEN ALPHA"/>
    <property type="match status" value="1"/>
</dbReference>
<proteinExistence type="predicted"/>
<dbReference type="EMBL" id="JBAMIC010000002">
    <property type="protein sequence ID" value="KAK7113402.1"/>
    <property type="molecule type" value="Genomic_DNA"/>
</dbReference>
<dbReference type="PROSITE" id="PS50234">
    <property type="entry name" value="VWFA"/>
    <property type="match status" value="1"/>
</dbReference>
<dbReference type="PANTHER" id="PTHR24020:SF84">
    <property type="entry name" value="VWFA DOMAIN-CONTAINING PROTEIN"/>
    <property type="match status" value="1"/>
</dbReference>
<evidence type="ECO:0000313" key="4">
    <source>
        <dbReference type="Proteomes" id="UP001374579"/>
    </source>
</evidence>
<dbReference type="InterPro" id="IPR036465">
    <property type="entry name" value="vWFA_dom_sf"/>
</dbReference>
<feature type="signal peptide" evidence="1">
    <location>
        <begin position="1"/>
        <end position="23"/>
    </location>
</feature>
<keyword evidence="1" id="KW-0732">Signal</keyword>
<evidence type="ECO:0000259" key="2">
    <source>
        <dbReference type="PROSITE" id="PS50234"/>
    </source>
</evidence>
<protein>
    <recommendedName>
        <fullName evidence="2">VWFA domain-containing protein</fullName>
    </recommendedName>
</protein>
<dbReference type="SMART" id="SM00327">
    <property type="entry name" value="VWA"/>
    <property type="match status" value="1"/>
</dbReference>
<dbReference type="SUPFAM" id="SSF53300">
    <property type="entry name" value="vWA-like"/>
    <property type="match status" value="1"/>
</dbReference>